<dbReference type="GO" id="GO:0045493">
    <property type="term" value="P:xylan catabolic process"/>
    <property type="evidence" value="ECO:0007669"/>
    <property type="project" value="UniProtKB-KW"/>
</dbReference>
<dbReference type="AlphaFoldDB" id="A0A518H143"/>
<keyword evidence="2" id="KW-0858">Xylan degradation</keyword>
<keyword evidence="3" id="KW-1185">Reference proteome</keyword>
<proteinExistence type="predicted"/>
<keyword evidence="2" id="KW-0378">Hydrolase</keyword>
<dbReference type="PANTHER" id="PTHR48098">
    <property type="entry name" value="ENTEROCHELIN ESTERASE-RELATED"/>
    <property type="match status" value="1"/>
</dbReference>
<keyword evidence="2" id="KW-0326">Glycosidase</keyword>
<dbReference type="InterPro" id="IPR050583">
    <property type="entry name" value="Mycobacterial_A85_antigen"/>
</dbReference>
<dbReference type="InterPro" id="IPR000801">
    <property type="entry name" value="Esterase-like"/>
</dbReference>
<dbReference type="Pfam" id="PF00756">
    <property type="entry name" value="Esterase"/>
    <property type="match status" value="1"/>
</dbReference>
<evidence type="ECO:0000313" key="2">
    <source>
        <dbReference type="EMBL" id="QDV34554.1"/>
    </source>
</evidence>
<keyword evidence="2" id="KW-0624">Polysaccharide degradation</keyword>
<dbReference type="PANTHER" id="PTHR48098:SF1">
    <property type="entry name" value="DIACYLGLYCEROL ACYLTRANSFERASE_MYCOLYLTRANSFERASE AG85A"/>
    <property type="match status" value="1"/>
</dbReference>
<dbReference type="KEGG" id="tpla:ElP_24440"/>
<dbReference type="GO" id="GO:0016747">
    <property type="term" value="F:acyltransferase activity, transferring groups other than amino-acyl groups"/>
    <property type="evidence" value="ECO:0007669"/>
    <property type="project" value="TreeGrafter"/>
</dbReference>
<dbReference type="RefSeq" id="WP_197446911.1">
    <property type="nucleotide sequence ID" value="NZ_CP036426.1"/>
</dbReference>
<name>A0A518H143_9BACT</name>
<keyword evidence="1" id="KW-0732">Signal</keyword>
<dbReference type="SUPFAM" id="SSF53474">
    <property type="entry name" value="alpha/beta-Hydrolases"/>
    <property type="match status" value="1"/>
</dbReference>
<dbReference type="EMBL" id="CP036426">
    <property type="protein sequence ID" value="QDV34554.1"/>
    <property type="molecule type" value="Genomic_DNA"/>
</dbReference>
<dbReference type="EC" id="3.2.1.8" evidence="2"/>
<evidence type="ECO:0000313" key="3">
    <source>
        <dbReference type="Proteomes" id="UP000317835"/>
    </source>
</evidence>
<dbReference type="GO" id="GO:0031176">
    <property type="term" value="F:endo-1,4-beta-xylanase activity"/>
    <property type="evidence" value="ECO:0007669"/>
    <property type="project" value="UniProtKB-EC"/>
</dbReference>
<dbReference type="InterPro" id="IPR029058">
    <property type="entry name" value="AB_hydrolase_fold"/>
</dbReference>
<dbReference type="Proteomes" id="UP000317835">
    <property type="component" value="Chromosome"/>
</dbReference>
<reference evidence="2 3" key="1">
    <citation type="submission" date="2019-02" db="EMBL/GenBank/DDBJ databases">
        <title>Deep-cultivation of Planctomycetes and their phenomic and genomic characterization uncovers novel biology.</title>
        <authorList>
            <person name="Wiegand S."/>
            <person name="Jogler M."/>
            <person name="Boedeker C."/>
            <person name="Pinto D."/>
            <person name="Vollmers J."/>
            <person name="Rivas-Marin E."/>
            <person name="Kohn T."/>
            <person name="Peeters S.H."/>
            <person name="Heuer A."/>
            <person name="Rast P."/>
            <person name="Oberbeckmann S."/>
            <person name="Bunk B."/>
            <person name="Jeske O."/>
            <person name="Meyerdierks A."/>
            <person name="Storesund J.E."/>
            <person name="Kallscheuer N."/>
            <person name="Luecker S."/>
            <person name="Lage O.M."/>
            <person name="Pohl T."/>
            <person name="Merkel B.J."/>
            <person name="Hornburger P."/>
            <person name="Mueller R.-W."/>
            <person name="Bruemmer F."/>
            <person name="Labrenz M."/>
            <person name="Spormann A.M."/>
            <person name="Op den Camp H."/>
            <person name="Overmann J."/>
            <person name="Amann R."/>
            <person name="Jetten M.S.M."/>
            <person name="Mascher T."/>
            <person name="Medema M.H."/>
            <person name="Devos D.P."/>
            <person name="Kaster A.-K."/>
            <person name="Ovreas L."/>
            <person name="Rohde M."/>
            <person name="Galperin M.Y."/>
            <person name="Jogler C."/>
        </authorList>
    </citation>
    <scope>NUCLEOTIDE SEQUENCE [LARGE SCALE GENOMIC DNA]</scope>
    <source>
        <strain evidence="2 3">ElP</strain>
    </source>
</reference>
<gene>
    <name evidence="2" type="primary">xynZ_2</name>
    <name evidence="2" type="ORF">ElP_24440</name>
</gene>
<sequence length="361" mass="41017" precursor="true">MRRWRVPIAAMVLLIGAGSSHAQFRDLVNIDWVNHRLSGHVDDYTQNHSADRRLHSPILGRPRDLYVYTPPGYDPRRSYPVILWLHMGYVDEHVFLGSPALVRLDRMILRGEMPPVVVACPDGLYSGENRTGEPHSLFVNGRGGRFEDHLVGEVLPFVTRHYSIRPERQAHAILGLSGGGFGGMSIAIRRRDLFGAVATLASPVNIRYDDARPKGPREDFSPASYRWKEYYDPEEVYAVFYFGLRRSRARKYIEPVFGSGPEVTEIIRALNPADLLFTTDLEPGELAMFCHFGGRDNWNFDAQALSFAWLAASRGVHVELATAPLQSHSIHYFRDNQDEAYRYLGRHLLPPTGPWILAPRR</sequence>
<feature type="chain" id="PRO_5022202968" evidence="1">
    <location>
        <begin position="23"/>
        <end position="361"/>
    </location>
</feature>
<protein>
    <submittedName>
        <fullName evidence="2">Endo-1,4-beta-xylanase Z</fullName>
        <ecNumber evidence="2">3.2.1.8</ecNumber>
    </submittedName>
</protein>
<feature type="signal peptide" evidence="1">
    <location>
        <begin position="1"/>
        <end position="22"/>
    </location>
</feature>
<accession>A0A518H143</accession>
<organism evidence="2 3">
    <name type="scientific">Tautonia plasticadhaerens</name>
    <dbReference type="NCBI Taxonomy" id="2527974"/>
    <lineage>
        <taxon>Bacteria</taxon>
        <taxon>Pseudomonadati</taxon>
        <taxon>Planctomycetota</taxon>
        <taxon>Planctomycetia</taxon>
        <taxon>Isosphaerales</taxon>
        <taxon>Isosphaeraceae</taxon>
        <taxon>Tautonia</taxon>
    </lineage>
</organism>
<dbReference type="Gene3D" id="3.40.50.1820">
    <property type="entry name" value="alpha/beta hydrolase"/>
    <property type="match status" value="1"/>
</dbReference>
<evidence type="ECO:0000256" key="1">
    <source>
        <dbReference type="SAM" id="SignalP"/>
    </source>
</evidence>
<keyword evidence="2" id="KW-0119">Carbohydrate metabolism</keyword>